<protein>
    <submittedName>
        <fullName evidence="3">Uncharacterized protein</fullName>
    </submittedName>
</protein>
<dbReference type="AlphaFoldDB" id="A0A8S3BTC9"/>
<sequence length="62" mass="7241">DRIGPFECVSAPPEITSILQECYRDSFSHRLDLLRDMPLFVRGYRRQIVQQGPMKMKDAKNS</sequence>
<reference evidence="3" key="1">
    <citation type="submission" date="2021-02" db="EMBL/GenBank/DDBJ databases">
        <authorList>
            <person name="Nowell W R."/>
        </authorList>
    </citation>
    <scope>NUCLEOTIDE SEQUENCE</scope>
</reference>
<dbReference type="Proteomes" id="UP000676336">
    <property type="component" value="Unassembled WGS sequence"/>
</dbReference>
<dbReference type="EMBL" id="CAJOBH010082550">
    <property type="protein sequence ID" value="CAF4523875.1"/>
    <property type="molecule type" value="Genomic_DNA"/>
</dbReference>
<evidence type="ECO:0000313" key="1">
    <source>
        <dbReference type="EMBL" id="CAF4523875.1"/>
    </source>
</evidence>
<feature type="non-terminal residue" evidence="3">
    <location>
        <position position="1"/>
    </location>
</feature>
<dbReference type="Proteomes" id="UP000681720">
    <property type="component" value="Unassembled WGS sequence"/>
</dbReference>
<evidence type="ECO:0000313" key="2">
    <source>
        <dbReference type="EMBL" id="CAF4640821.1"/>
    </source>
</evidence>
<dbReference type="EMBL" id="CAJOBI010162455">
    <property type="protein sequence ID" value="CAF4856687.1"/>
    <property type="molecule type" value="Genomic_DNA"/>
</dbReference>
<dbReference type="Proteomes" id="UP000681967">
    <property type="component" value="Unassembled WGS sequence"/>
</dbReference>
<feature type="non-terminal residue" evidence="3">
    <location>
        <position position="62"/>
    </location>
</feature>
<gene>
    <name evidence="1" type="ORF">BYL167_LOCUS37026</name>
    <name evidence="2" type="ORF">GIL414_LOCUS40618</name>
    <name evidence="3" type="ORF">SMN809_LOCUS49651</name>
    <name evidence="4" type="ORF">SMN809_LOCUS53081</name>
</gene>
<dbReference type="EMBL" id="CAJOBJ010113124">
    <property type="protein sequence ID" value="CAF4640821.1"/>
    <property type="molecule type" value="Genomic_DNA"/>
</dbReference>
<dbReference type="EMBL" id="CAJOBI010181613">
    <property type="protein sequence ID" value="CAF4928701.1"/>
    <property type="molecule type" value="Genomic_DNA"/>
</dbReference>
<evidence type="ECO:0000313" key="3">
    <source>
        <dbReference type="EMBL" id="CAF4856687.1"/>
    </source>
</evidence>
<proteinExistence type="predicted"/>
<name>A0A8S3BTC9_9BILA</name>
<organism evidence="3 5">
    <name type="scientific">Rotaria magnacalcarata</name>
    <dbReference type="NCBI Taxonomy" id="392030"/>
    <lineage>
        <taxon>Eukaryota</taxon>
        <taxon>Metazoa</taxon>
        <taxon>Spiralia</taxon>
        <taxon>Gnathifera</taxon>
        <taxon>Rotifera</taxon>
        <taxon>Eurotatoria</taxon>
        <taxon>Bdelloidea</taxon>
        <taxon>Philodinida</taxon>
        <taxon>Philodinidae</taxon>
        <taxon>Rotaria</taxon>
    </lineage>
</organism>
<accession>A0A8S3BTC9</accession>
<evidence type="ECO:0000313" key="5">
    <source>
        <dbReference type="Proteomes" id="UP000676336"/>
    </source>
</evidence>
<comment type="caution">
    <text evidence="3">The sequence shown here is derived from an EMBL/GenBank/DDBJ whole genome shotgun (WGS) entry which is preliminary data.</text>
</comment>
<evidence type="ECO:0000313" key="4">
    <source>
        <dbReference type="EMBL" id="CAF4928701.1"/>
    </source>
</evidence>